<evidence type="ECO:0000313" key="5">
    <source>
        <dbReference type="Proteomes" id="UP000501107"/>
    </source>
</evidence>
<evidence type="ECO:0000313" key="3">
    <source>
        <dbReference type="EMBL" id="QKH25958.1"/>
    </source>
</evidence>
<protein>
    <submittedName>
        <fullName evidence="2">Membrane protein</fullName>
    </submittedName>
</protein>
<keyword evidence="1" id="KW-1133">Transmembrane helix</keyword>
<dbReference type="Proteomes" id="UP000501107">
    <property type="component" value="Chromosome"/>
</dbReference>
<reference evidence="2 4" key="1">
    <citation type="journal article" date="2015" name="Genome Announc.">
        <title>Complete genome sequences for 35 biothreat assay-relevant bacillus species.</title>
        <authorList>
            <person name="Johnson S.L."/>
            <person name="Daligault H.E."/>
            <person name="Davenport K.W."/>
            <person name="Jaissle J."/>
            <person name="Frey K.G."/>
            <person name="Ladner J.T."/>
            <person name="Broomall S.M."/>
            <person name="Bishop-Lilly K.A."/>
            <person name="Bruce D.C."/>
            <person name="Gibbons H.S."/>
            <person name="Coyne S.R."/>
            <person name="Lo C.C."/>
            <person name="Meincke L."/>
            <person name="Munk A.C."/>
            <person name="Koroleva G.I."/>
            <person name="Rosenzweig C.N."/>
            <person name="Palacios G.F."/>
            <person name="Redden C.L."/>
            <person name="Minogue T.D."/>
            <person name="Chain P.S."/>
        </authorList>
    </citation>
    <scope>NUCLEOTIDE SEQUENCE [LARGE SCALE GENOMIC DNA]</scope>
    <source>
        <strain evidence="2 4">HD1011</strain>
    </source>
</reference>
<reference evidence="3 5" key="2">
    <citation type="submission" date="2020-05" db="EMBL/GenBank/DDBJ databases">
        <title>FDA dAtabase for Regulatory Grade micrObial Sequences (FDA-ARGOS): Supporting development and validation of Infectious Disease Dx tests.</title>
        <authorList>
            <person name="Nelson B."/>
            <person name="Plummer A."/>
            <person name="Tallon L."/>
            <person name="Sadzewicz L."/>
            <person name="Zhao X."/>
            <person name="Vavikolanu K."/>
            <person name="Mehta A."/>
            <person name="Aluvathingal J."/>
            <person name="Nadendla S."/>
            <person name="Myers T."/>
            <person name="Yan Y."/>
            <person name="Sichtig H."/>
        </authorList>
    </citation>
    <scope>NUCLEOTIDE SEQUENCE [LARGE SCALE GENOMIC DNA]</scope>
    <source>
        <strain evidence="3 5">FDAARGOS_795</strain>
    </source>
</reference>
<name>A0A0B5NW85_BACTU</name>
<dbReference type="RefSeq" id="WP_000514470.1">
    <property type="nucleotide sequence ID" value="NZ_CP009335.1"/>
</dbReference>
<keyword evidence="1" id="KW-0812">Transmembrane</keyword>
<dbReference type="AlphaFoldDB" id="A0A0B5NW85"/>
<dbReference type="KEGG" id="btw:BF38_2299"/>
<feature type="transmembrane region" description="Helical" evidence="1">
    <location>
        <begin position="45"/>
        <end position="71"/>
    </location>
</feature>
<feature type="transmembrane region" description="Helical" evidence="1">
    <location>
        <begin position="83"/>
        <end position="104"/>
    </location>
</feature>
<keyword evidence="1" id="KW-0472">Membrane</keyword>
<feature type="transmembrane region" description="Helical" evidence="1">
    <location>
        <begin position="116"/>
        <end position="136"/>
    </location>
</feature>
<dbReference type="EMBL" id="CP053980">
    <property type="protein sequence ID" value="QKH25958.1"/>
    <property type="molecule type" value="Genomic_DNA"/>
</dbReference>
<dbReference type="EMBL" id="CP009335">
    <property type="protein sequence ID" value="AJG77677.1"/>
    <property type="molecule type" value="Genomic_DNA"/>
</dbReference>
<organism evidence="3 5">
    <name type="scientific">Bacillus thuringiensis</name>
    <dbReference type="NCBI Taxonomy" id="1428"/>
    <lineage>
        <taxon>Bacteria</taxon>
        <taxon>Bacillati</taxon>
        <taxon>Bacillota</taxon>
        <taxon>Bacilli</taxon>
        <taxon>Bacillales</taxon>
        <taxon>Bacillaceae</taxon>
        <taxon>Bacillus</taxon>
        <taxon>Bacillus cereus group</taxon>
    </lineage>
</organism>
<evidence type="ECO:0000313" key="2">
    <source>
        <dbReference type="EMBL" id="AJG77677.1"/>
    </source>
</evidence>
<gene>
    <name evidence="2" type="ORF">BF38_2299</name>
    <name evidence="3" type="ORF">FOC89_19165</name>
</gene>
<sequence>MGKFLIPYSHSLLSLFISMTIIQIYDEKEIFEGELFSIFTNLFIAMAQMLAATLIVGVPVVLVGCLLGEILFRCVILPIKLHFIPSLILYILLAISIVFCYEVISDGVPTTYENTRIIKMMYFMGLTIICSITFLVSRTTYEGK</sequence>
<dbReference type="Proteomes" id="UP000031876">
    <property type="component" value="Chromosome"/>
</dbReference>
<proteinExistence type="predicted"/>
<accession>A0A0B5NW85</accession>
<evidence type="ECO:0000313" key="4">
    <source>
        <dbReference type="Proteomes" id="UP000031876"/>
    </source>
</evidence>
<evidence type="ECO:0000256" key="1">
    <source>
        <dbReference type="SAM" id="Phobius"/>
    </source>
</evidence>